<dbReference type="PANTHER" id="PTHR37422">
    <property type="entry name" value="TEICHURONIC ACID BIOSYNTHESIS PROTEIN TUAE"/>
    <property type="match status" value="1"/>
</dbReference>
<protein>
    <recommendedName>
        <fullName evidence="6">O-antigen ligase-related domain-containing protein</fullName>
    </recommendedName>
</protein>
<dbReference type="EMBL" id="LCJU01000003">
    <property type="protein sequence ID" value="KKT85098.1"/>
    <property type="molecule type" value="Genomic_DNA"/>
</dbReference>
<accession>A0A0G1KNM3</accession>
<evidence type="ECO:0000256" key="4">
    <source>
        <dbReference type="ARBA" id="ARBA00023136"/>
    </source>
</evidence>
<feature type="transmembrane region" description="Helical" evidence="5">
    <location>
        <begin position="421"/>
        <end position="444"/>
    </location>
</feature>
<dbReference type="InterPro" id="IPR051533">
    <property type="entry name" value="WaaL-like"/>
</dbReference>
<feature type="transmembrane region" description="Helical" evidence="5">
    <location>
        <begin position="286"/>
        <end position="304"/>
    </location>
</feature>
<feature type="transmembrane region" description="Helical" evidence="5">
    <location>
        <begin position="109"/>
        <end position="131"/>
    </location>
</feature>
<feature type="transmembrane region" description="Helical" evidence="5">
    <location>
        <begin position="197"/>
        <end position="216"/>
    </location>
</feature>
<feature type="transmembrane region" description="Helical" evidence="5">
    <location>
        <begin position="263"/>
        <end position="279"/>
    </location>
</feature>
<dbReference type="Proteomes" id="UP000034504">
    <property type="component" value="Unassembled WGS sequence"/>
</dbReference>
<reference evidence="7 8" key="1">
    <citation type="journal article" date="2015" name="Nature">
        <title>rRNA introns, odd ribosomes, and small enigmatic genomes across a large radiation of phyla.</title>
        <authorList>
            <person name="Brown C.T."/>
            <person name="Hug L.A."/>
            <person name="Thomas B.C."/>
            <person name="Sharon I."/>
            <person name="Castelle C.J."/>
            <person name="Singh A."/>
            <person name="Wilkins M.J."/>
            <person name="Williams K.H."/>
            <person name="Banfield J.F."/>
        </authorList>
    </citation>
    <scope>NUCLEOTIDE SEQUENCE [LARGE SCALE GENOMIC DNA]</scope>
</reference>
<dbReference type="InterPro" id="IPR007016">
    <property type="entry name" value="O-antigen_ligase-rel_domated"/>
</dbReference>
<dbReference type="GO" id="GO:0016020">
    <property type="term" value="C:membrane"/>
    <property type="evidence" value="ECO:0007669"/>
    <property type="project" value="UniProtKB-SubCell"/>
</dbReference>
<evidence type="ECO:0000313" key="8">
    <source>
        <dbReference type="Proteomes" id="UP000034504"/>
    </source>
</evidence>
<feature type="transmembrane region" description="Helical" evidence="5">
    <location>
        <begin position="167"/>
        <end position="188"/>
    </location>
</feature>
<comment type="subcellular location">
    <subcellularLocation>
        <location evidence="1">Membrane</location>
        <topology evidence="1">Multi-pass membrane protein</topology>
    </subcellularLocation>
</comment>
<proteinExistence type="predicted"/>
<dbReference type="AlphaFoldDB" id="A0A0G1KNM3"/>
<evidence type="ECO:0000256" key="2">
    <source>
        <dbReference type="ARBA" id="ARBA00022692"/>
    </source>
</evidence>
<feature type="transmembrane region" description="Helical" evidence="5">
    <location>
        <begin position="474"/>
        <end position="493"/>
    </location>
</feature>
<sequence>MEFSTNKEPCLNNHRKNVAQKNTLNKGKRTYKQLLTKVFPVNQTQNQYPTNTRRLVQRFRYYIYKLVKGFGVEKVSLVLLTMLFITLPWNLGKHIQTEQSYYNQKLISYLMPTIYVQDVLVAAFVILQGLACLRKIRFSNVPFVKPFLILTILVFFALFFSERSYPALYLFSRIFLYFIFFVFAFSFFQQVLVRKSFVYILLANSLLLCVLGFLQFQKQASVFTNYLFFGEQPYTYFTSGVARESYFGATKIPPYGTFQHPNVLAGFVSVAALFVAFLLSKAAARVLKLFYSLTFAALFILMVLAKSYVAIFSLLFVLVGFLVIRRVITTRTRAALLLVTFTVVLLSGFLFSLYTPYLSFYKNIRAESPSFSRRATLLDASYKMIAEKPLFGWGLNSFTYSSEPYFQTKTDAFFIQPTHSVYVLAGVETGLLSVLVFIFILFGIVYRLAKLDTFLPLPIIHFSFLFSFDHYFYTYGPAFLLFILTLLFCLAYTKKESAYDY</sequence>
<feature type="transmembrane region" description="Helical" evidence="5">
    <location>
        <begin position="143"/>
        <end position="161"/>
    </location>
</feature>
<feature type="transmembrane region" description="Helical" evidence="5">
    <location>
        <begin position="335"/>
        <end position="354"/>
    </location>
</feature>
<keyword evidence="2 5" id="KW-0812">Transmembrane</keyword>
<keyword evidence="4 5" id="KW-0472">Membrane</keyword>
<keyword evidence="3 5" id="KW-1133">Transmembrane helix</keyword>
<evidence type="ECO:0000256" key="5">
    <source>
        <dbReference type="SAM" id="Phobius"/>
    </source>
</evidence>
<dbReference type="PANTHER" id="PTHR37422:SF13">
    <property type="entry name" value="LIPOPOLYSACCHARIDE BIOSYNTHESIS PROTEIN PA4999-RELATED"/>
    <property type="match status" value="1"/>
</dbReference>
<feature type="domain" description="O-antigen ligase-related" evidence="6">
    <location>
        <begin position="294"/>
        <end position="438"/>
    </location>
</feature>
<feature type="transmembrane region" description="Helical" evidence="5">
    <location>
        <begin position="310"/>
        <end position="328"/>
    </location>
</feature>
<evidence type="ECO:0000259" key="6">
    <source>
        <dbReference type="Pfam" id="PF04932"/>
    </source>
</evidence>
<feature type="transmembrane region" description="Helical" evidence="5">
    <location>
        <begin position="62"/>
        <end position="89"/>
    </location>
</feature>
<organism evidence="7 8">
    <name type="scientific">candidate division WWE3 bacterium GW2011_GWC2_44_9</name>
    <dbReference type="NCBI Taxonomy" id="1619125"/>
    <lineage>
        <taxon>Bacteria</taxon>
        <taxon>Katanobacteria</taxon>
    </lineage>
</organism>
<dbReference type="Pfam" id="PF04932">
    <property type="entry name" value="Wzy_C"/>
    <property type="match status" value="1"/>
</dbReference>
<gene>
    <name evidence="7" type="ORF">UW82_C0003G0016</name>
</gene>
<comment type="caution">
    <text evidence="7">The sequence shown here is derived from an EMBL/GenBank/DDBJ whole genome shotgun (WGS) entry which is preliminary data.</text>
</comment>
<name>A0A0G1KNM3_UNCKA</name>
<evidence type="ECO:0000313" key="7">
    <source>
        <dbReference type="EMBL" id="KKT85098.1"/>
    </source>
</evidence>
<evidence type="ECO:0000256" key="1">
    <source>
        <dbReference type="ARBA" id="ARBA00004141"/>
    </source>
</evidence>
<evidence type="ECO:0000256" key="3">
    <source>
        <dbReference type="ARBA" id="ARBA00022989"/>
    </source>
</evidence>